<feature type="transmembrane region" description="Helical" evidence="5">
    <location>
        <begin position="93"/>
        <end position="121"/>
    </location>
</feature>
<protein>
    <submittedName>
        <fullName evidence="8">Odorant receptor 131-2-like</fullName>
    </submittedName>
</protein>
<dbReference type="InterPro" id="IPR052921">
    <property type="entry name" value="GPCR1_Superfamily_Member"/>
</dbReference>
<dbReference type="PRINTS" id="PR00237">
    <property type="entry name" value="GPCRRHODOPSN"/>
</dbReference>
<dbReference type="InterPro" id="IPR017452">
    <property type="entry name" value="GPCR_Rhodpsn_7TM"/>
</dbReference>
<dbReference type="GO" id="GO:0016020">
    <property type="term" value="C:membrane"/>
    <property type="evidence" value="ECO:0007669"/>
    <property type="project" value="UniProtKB-SubCell"/>
</dbReference>
<feature type="transmembrane region" description="Helical" evidence="5">
    <location>
        <begin position="236"/>
        <end position="255"/>
    </location>
</feature>
<feature type="domain" description="G-protein coupled receptors family 1 profile" evidence="6">
    <location>
        <begin position="43"/>
        <end position="291"/>
    </location>
</feature>
<feature type="transmembrane region" description="Helical" evidence="5">
    <location>
        <begin position="30"/>
        <end position="52"/>
    </location>
</feature>
<feature type="transmembrane region" description="Helical" evidence="5">
    <location>
        <begin position="267"/>
        <end position="291"/>
    </location>
</feature>
<evidence type="ECO:0000313" key="7">
    <source>
        <dbReference type="Proteomes" id="UP000515145"/>
    </source>
</evidence>
<organism evidence="7 8">
    <name type="scientific">Parambassis ranga</name>
    <name type="common">Indian glassy fish</name>
    <dbReference type="NCBI Taxonomy" id="210632"/>
    <lineage>
        <taxon>Eukaryota</taxon>
        <taxon>Metazoa</taxon>
        <taxon>Chordata</taxon>
        <taxon>Craniata</taxon>
        <taxon>Vertebrata</taxon>
        <taxon>Euteleostomi</taxon>
        <taxon>Actinopterygii</taxon>
        <taxon>Neopterygii</taxon>
        <taxon>Teleostei</taxon>
        <taxon>Neoteleostei</taxon>
        <taxon>Acanthomorphata</taxon>
        <taxon>Ovalentaria</taxon>
        <taxon>Ambassidae</taxon>
        <taxon>Parambassis</taxon>
    </lineage>
</organism>
<dbReference type="GO" id="GO:0004984">
    <property type="term" value="F:olfactory receptor activity"/>
    <property type="evidence" value="ECO:0007669"/>
    <property type="project" value="TreeGrafter"/>
</dbReference>
<dbReference type="AlphaFoldDB" id="A0A6P7JM68"/>
<dbReference type="PROSITE" id="PS50262">
    <property type="entry name" value="G_PROTEIN_RECEP_F1_2"/>
    <property type="match status" value="1"/>
</dbReference>
<reference evidence="8" key="1">
    <citation type="submission" date="2025-08" db="UniProtKB">
        <authorList>
            <consortium name="RefSeq"/>
        </authorList>
    </citation>
    <scope>IDENTIFICATION</scope>
</reference>
<dbReference type="GO" id="GO:0005549">
    <property type="term" value="F:odorant binding"/>
    <property type="evidence" value="ECO:0007669"/>
    <property type="project" value="TreeGrafter"/>
</dbReference>
<keyword evidence="2 5" id="KW-0812">Transmembrane</keyword>
<evidence type="ECO:0000313" key="8">
    <source>
        <dbReference type="RefSeq" id="XP_028278002.1"/>
    </source>
</evidence>
<dbReference type="FunCoup" id="A0A6P7JM68">
    <property type="interactions" value="6"/>
</dbReference>
<dbReference type="RefSeq" id="XP_028278002.1">
    <property type="nucleotide sequence ID" value="XM_028422201.1"/>
</dbReference>
<keyword evidence="7" id="KW-1185">Reference proteome</keyword>
<dbReference type="SUPFAM" id="SSF81321">
    <property type="entry name" value="Family A G protein-coupled receptor-like"/>
    <property type="match status" value="1"/>
</dbReference>
<dbReference type="Gene3D" id="1.20.1070.10">
    <property type="entry name" value="Rhodopsin 7-helix transmembrane proteins"/>
    <property type="match status" value="1"/>
</dbReference>
<evidence type="ECO:0000259" key="6">
    <source>
        <dbReference type="PROSITE" id="PS50262"/>
    </source>
</evidence>
<dbReference type="CDD" id="cd00637">
    <property type="entry name" value="7tm_classA_rhodopsin-like"/>
    <property type="match status" value="1"/>
</dbReference>
<gene>
    <name evidence="8" type="primary">LOC114446553</name>
</gene>
<dbReference type="PANTHER" id="PTHR26451">
    <property type="entry name" value="G_PROTEIN_RECEP_F1_2 DOMAIN-CONTAINING PROTEIN"/>
    <property type="match status" value="1"/>
</dbReference>
<dbReference type="PANTHER" id="PTHR26451:SF866">
    <property type="entry name" value="ODORANT RECEPTOR-RELATED"/>
    <property type="match status" value="1"/>
</dbReference>
<feature type="transmembrane region" description="Helical" evidence="5">
    <location>
        <begin position="64"/>
        <end position="87"/>
    </location>
</feature>
<feature type="transmembrane region" description="Helical" evidence="5">
    <location>
        <begin position="142"/>
        <end position="167"/>
    </location>
</feature>
<evidence type="ECO:0000256" key="1">
    <source>
        <dbReference type="ARBA" id="ARBA00004370"/>
    </source>
</evidence>
<dbReference type="GeneID" id="114446553"/>
<dbReference type="OrthoDB" id="5967704at2759"/>
<dbReference type="InParanoid" id="A0A6P7JM68"/>
<sequence>MCLMSFQVLHEVMNDTYISQELPLQTSVSALLLMLPCLLFLYVNSVMAFALLRKPLLLESSRYILFGHLLFTDSLQLVVSMLLYIFAVTMVRIISYICFIVTLLAATTFKMSPLNLAVMSLERYVAICFPLRHANISTVRSTGIAIAVMWTVASLDSFMQLILFVSLENRNYSALMICTKSSVLRPQLYLTLYKSFTIMYFVLVSMIIIYTYAAIMITARSASSCVRNASKAHKTVLLHLLQLCLCLTSALFNMINSSGLLNVNAAMAIHIQYILFIGLIIFPKCLSPLLYGLRDQPFRRAFTYYFTFGLKTTIRTYPKF</sequence>
<dbReference type="InterPro" id="IPR000276">
    <property type="entry name" value="GPCR_Rhodpsn"/>
</dbReference>
<keyword evidence="4 5" id="KW-0472">Membrane</keyword>
<proteinExistence type="predicted"/>
<evidence type="ECO:0000256" key="4">
    <source>
        <dbReference type="ARBA" id="ARBA00023136"/>
    </source>
</evidence>
<evidence type="ECO:0000256" key="5">
    <source>
        <dbReference type="SAM" id="Phobius"/>
    </source>
</evidence>
<dbReference type="FunFam" id="1.20.1070.10:FF:000096">
    <property type="entry name" value="Odorant receptor 131-2"/>
    <property type="match status" value="1"/>
</dbReference>
<evidence type="ECO:0000256" key="2">
    <source>
        <dbReference type="ARBA" id="ARBA00022692"/>
    </source>
</evidence>
<dbReference type="Pfam" id="PF00001">
    <property type="entry name" value="7tm_1"/>
    <property type="match status" value="1"/>
</dbReference>
<feature type="transmembrane region" description="Helical" evidence="5">
    <location>
        <begin position="196"/>
        <end position="215"/>
    </location>
</feature>
<dbReference type="GO" id="GO:0004930">
    <property type="term" value="F:G protein-coupled receptor activity"/>
    <property type="evidence" value="ECO:0007669"/>
    <property type="project" value="InterPro"/>
</dbReference>
<dbReference type="Proteomes" id="UP000515145">
    <property type="component" value="Chromosome 14"/>
</dbReference>
<name>A0A6P7JM68_9TELE</name>
<comment type="subcellular location">
    <subcellularLocation>
        <location evidence="1">Membrane</location>
    </subcellularLocation>
</comment>
<evidence type="ECO:0000256" key="3">
    <source>
        <dbReference type="ARBA" id="ARBA00022989"/>
    </source>
</evidence>
<keyword evidence="3 5" id="KW-1133">Transmembrane helix</keyword>
<accession>A0A6P7JM68</accession>